<evidence type="ECO:0000313" key="4">
    <source>
        <dbReference type="EMBL" id="KAF5827449.1"/>
    </source>
</evidence>
<keyword evidence="2" id="KW-0433">Leucine-rich repeat</keyword>
<dbReference type="SUPFAM" id="SSF52075">
    <property type="entry name" value="Outer arm dynein light chain 1"/>
    <property type="match status" value="1"/>
</dbReference>
<name>A0ABQ7FYR5_DUNSA</name>
<evidence type="ECO:0000313" key="5">
    <source>
        <dbReference type="Proteomes" id="UP000815325"/>
    </source>
</evidence>
<dbReference type="Pfam" id="PF13855">
    <property type="entry name" value="LRR_8"/>
    <property type="match status" value="1"/>
</dbReference>
<dbReference type="Gene3D" id="3.80.10.10">
    <property type="entry name" value="Ribonuclease Inhibitor"/>
    <property type="match status" value="1"/>
</dbReference>
<dbReference type="PANTHER" id="PTHR48051:SF1">
    <property type="entry name" value="RAS SUPPRESSOR PROTEIN 1"/>
    <property type="match status" value="1"/>
</dbReference>
<keyword evidence="3" id="KW-0677">Repeat</keyword>
<evidence type="ECO:0000256" key="3">
    <source>
        <dbReference type="ARBA" id="ARBA00022737"/>
    </source>
</evidence>
<sequence length="174" mass="19235">MLLLDHNSIVQLPEEVSWLTRLEKLSLNHNFLTDLPSGLAACTRLTCIQVGHNRLKGLPAGEHMPPSLEEFNAVHNQISHIPASWGKLNKLKVLNLDDNRINDVPAEVLHDCGALHTLCLHGCPIGPAQLQANPGFHAFEERRKGKYDKAIAGGVLMGAKQLDEGVDREKMHPR</sequence>
<dbReference type="InterPro" id="IPR025875">
    <property type="entry name" value="Leu-rich_rpt_4"/>
</dbReference>
<reference evidence="4" key="1">
    <citation type="submission" date="2017-08" db="EMBL/GenBank/DDBJ databases">
        <authorList>
            <person name="Polle J.E."/>
            <person name="Barry K."/>
            <person name="Cushman J."/>
            <person name="Schmutz J."/>
            <person name="Tran D."/>
            <person name="Hathwaick L.T."/>
            <person name="Yim W.C."/>
            <person name="Jenkins J."/>
            <person name="Mckie-Krisberg Z.M."/>
            <person name="Prochnik S."/>
            <person name="Lindquist E."/>
            <person name="Dockter R.B."/>
            <person name="Adam C."/>
            <person name="Molina H."/>
            <person name="Bunkerborg J."/>
            <person name="Jin E."/>
            <person name="Buchheim M."/>
            <person name="Magnuson J."/>
        </authorList>
    </citation>
    <scope>NUCLEOTIDE SEQUENCE</scope>
    <source>
        <strain evidence="4">CCAP 19/18</strain>
    </source>
</reference>
<dbReference type="InterPro" id="IPR050216">
    <property type="entry name" value="LRR_domain-containing"/>
</dbReference>
<dbReference type="EMBL" id="MU070502">
    <property type="protein sequence ID" value="KAF5827449.1"/>
    <property type="molecule type" value="Genomic_DNA"/>
</dbReference>
<dbReference type="InterPro" id="IPR003591">
    <property type="entry name" value="Leu-rich_rpt_typical-subtyp"/>
</dbReference>
<dbReference type="PANTHER" id="PTHR48051">
    <property type="match status" value="1"/>
</dbReference>
<accession>A0ABQ7FYR5</accession>
<dbReference type="PROSITE" id="PS51450">
    <property type="entry name" value="LRR"/>
    <property type="match status" value="2"/>
</dbReference>
<comment type="caution">
    <text evidence="4">The sequence shown here is derived from an EMBL/GenBank/DDBJ whole genome shotgun (WGS) entry which is preliminary data.</text>
</comment>
<keyword evidence="5" id="KW-1185">Reference proteome</keyword>
<dbReference type="SMART" id="SM00369">
    <property type="entry name" value="LRR_TYP"/>
    <property type="match status" value="2"/>
</dbReference>
<organism evidence="4 5">
    <name type="scientific">Dunaliella salina</name>
    <name type="common">Green alga</name>
    <name type="synonym">Protococcus salinus</name>
    <dbReference type="NCBI Taxonomy" id="3046"/>
    <lineage>
        <taxon>Eukaryota</taxon>
        <taxon>Viridiplantae</taxon>
        <taxon>Chlorophyta</taxon>
        <taxon>core chlorophytes</taxon>
        <taxon>Chlorophyceae</taxon>
        <taxon>CS clade</taxon>
        <taxon>Chlamydomonadales</taxon>
        <taxon>Dunaliellaceae</taxon>
        <taxon>Dunaliella</taxon>
    </lineage>
</organism>
<comment type="subcellular location">
    <subcellularLocation>
        <location evidence="1">Cytoplasm</location>
        <location evidence="1">Cytoskeleton</location>
        <location evidence="1">Cilium axoneme</location>
    </subcellularLocation>
</comment>
<protein>
    <submittedName>
        <fullName evidence="4">Uncharacterized protein</fullName>
    </submittedName>
</protein>
<gene>
    <name evidence="4" type="ORF">DUNSADRAFT_634</name>
</gene>
<dbReference type="InterPro" id="IPR032675">
    <property type="entry name" value="LRR_dom_sf"/>
</dbReference>
<dbReference type="Proteomes" id="UP000815325">
    <property type="component" value="Unassembled WGS sequence"/>
</dbReference>
<proteinExistence type="predicted"/>
<dbReference type="InterPro" id="IPR001611">
    <property type="entry name" value="Leu-rich_rpt"/>
</dbReference>
<evidence type="ECO:0000256" key="2">
    <source>
        <dbReference type="ARBA" id="ARBA00022614"/>
    </source>
</evidence>
<evidence type="ECO:0000256" key="1">
    <source>
        <dbReference type="ARBA" id="ARBA00004430"/>
    </source>
</evidence>
<dbReference type="Pfam" id="PF12799">
    <property type="entry name" value="LRR_4"/>
    <property type="match status" value="1"/>
</dbReference>